<dbReference type="GO" id="GO:0035539">
    <property type="term" value="F:8-oxo-7,8-dihydrodeoxyguanosine triphosphate pyrophosphatase activity"/>
    <property type="evidence" value="ECO:0007669"/>
    <property type="project" value="UniProtKB-EC"/>
</dbReference>
<dbReference type="InterPro" id="IPR000086">
    <property type="entry name" value="NUDIX_hydrolase_dom"/>
</dbReference>
<dbReference type="RefSeq" id="WP_087682013.1">
    <property type="nucleotide sequence ID" value="NZ_JALKQX010000007.1"/>
</dbReference>
<keyword evidence="4 8" id="KW-0378">Hydrolase</keyword>
<comment type="cofactor">
    <cofactor evidence="2">
        <name>Mg(2+)</name>
        <dbReference type="ChEBI" id="CHEBI:18420"/>
    </cofactor>
</comment>
<feature type="domain" description="Nudix hydrolase" evidence="7">
    <location>
        <begin position="23"/>
        <end position="155"/>
    </location>
</feature>
<dbReference type="PROSITE" id="PS51462">
    <property type="entry name" value="NUDIX"/>
    <property type="match status" value="1"/>
</dbReference>
<dbReference type="Proteomes" id="UP001398420">
    <property type="component" value="Unassembled WGS sequence"/>
</dbReference>
<evidence type="ECO:0000256" key="6">
    <source>
        <dbReference type="ARBA" id="ARBA00023211"/>
    </source>
</evidence>
<dbReference type="SUPFAM" id="SSF55811">
    <property type="entry name" value="Nudix"/>
    <property type="match status" value="1"/>
</dbReference>
<comment type="caution">
    <text evidence="8">The sequence shown here is derived from an EMBL/GenBank/DDBJ whole genome shotgun (WGS) entry which is preliminary data.</text>
</comment>
<dbReference type="PANTHER" id="PTHR12992:SF11">
    <property type="entry name" value="MITOCHONDRIAL COENZYME A DIPHOSPHATASE NUDT8"/>
    <property type="match status" value="1"/>
</dbReference>
<gene>
    <name evidence="8" type="ORF">AAF454_11385</name>
</gene>
<dbReference type="Gene3D" id="3.90.79.10">
    <property type="entry name" value="Nucleoside Triphosphate Pyrophosphohydrolase"/>
    <property type="match status" value="1"/>
</dbReference>
<comment type="cofactor">
    <cofactor evidence="1">
        <name>Mn(2+)</name>
        <dbReference type="ChEBI" id="CHEBI:29035"/>
    </cofactor>
</comment>
<evidence type="ECO:0000313" key="9">
    <source>
        <dbReference type="Proteomes" id="UP001398420"/>
    </source>
</evidence>
<organism evidence="8 9">
    <name type="scientific">Kurthia gibsonii</name>
    <dbReference type="NCBI Taxonomy" id="33946"/>
    <lineage>
        <taxon>Bacteria</taxon>
        <taxon>Bacillati</taxon>
        <taxon>Bacillota</taxon>
        <taxon>Bacilli</taxon>
        <taxon>Bacillales</taxon>
        <taxon>Caryophanaceae</taxon>
        <taxon>Kurthia</taxon>
    </lineage>
</organism>
<evidence type="ECO:0000256" key="2">
    <source>
        <dbReference type="ARBA" id="ARBA00001946"/>
    </source>
</evidence>
<keyword evidence="5" id="KW-0460">Magnesium</keyword>
<evidence type="ECO:0000256" key="3">
    <source>
        <dbReference type="ARBA" id="ARBA00022723"/>
    </source>
</evidence>
<dbReference type="Pfam" id="PF00293">
    <property type="entry name" value="NUDIX"/>
    <property type="match status" value="1"/>
</dbReference>
<reference evidence="8 9" key="1">
    <citation type="submission" date="2024-04" db="EMBL/GenBank/DDBJ databases">
        <authorList>
            <person name="Wu Y.S."/>
            <person name="Zhang L."/>
        </authorList>
    </citation>
    <scope>NUCLEOTIDE SEQUENCE [LARGE SCALE GENOMIC DNA]</scope>
    <source>
        <strain evidence="8 9">KG-01</strain>
    </source>
</reference>
<dbReference type="InterPro" id="IPR015797">
    <property type="entry name" value="NUDIX_hydrolase-like_dom_sf"/>
</dbReference>
<protein>
    <submittedName>
        <fullName evidence="8">CoA pyrophosphatase</fullName>
        <ecNumber evidence="8">3.6.1.55</ecNumber>
    </submittedName>
</protein>
<proteinExistence type="predicted"/>
<evidence type="ECO:0000256" key="4">
    <source>
        <dbReference type="ARBA" id="ARBA00022801"/>
    </source>
</evidence>
<keyword evidence="9" id="KW-1185">Reference proteome</keyword>
<keyword evidence="3" id="KW-0479">Metal-binding</keyword>
<dbReference type="CDD" id="cd03426">
    <property type="entry name" value="NUDIX_CoAse_Nudt7"/>
    <property type="match status" value="1"/>
</dbReference>
<evidence type="ECO:0000313" key="8">
    <source>
        <dbReference type="EMBL" id="MEL5989005.1"/>
    </source>
</evidence>
<evidence type="ECO:0000256" key="5">
    <source>
        <dbReference type="ARBA" id="ARBA00022842"/>
    </source>
</evidence>
<evidence type="ECO:0000256" key="1">
    <source>
        <dbReference type="ARBA" id="ARBA00001936"/>
    </source>
</evidence>
<dbReference type="PANTHER" id="PTHR12992">
    <property type="entry name" value="NUDIX HYDROLASE"/>
    <property type="match status" value="1"/>
</dbReference>
<sequence>MELERIRQQLRKPQPLFIGEEQAFRSAVIIPLIQKEDGWHILFEVRSVTMRKQPGDISFPGGQIDDTDASIKDAAIRETEEELGVRREDIQILQELSPLIMSPSFVVYPVVAVIPDESHYRLNPDEVGSTFTIPVDWLLSHEAYRHYVPVKLQPKDDFPYDKIARGRDYKWRSRDMEEWFYEYEGHTVWGLTARILRYVIEQLKKDA</sequence>
<keyword evidence="6" id="KW-0464">Manganese</keyword>
<dbReference type="EC" id="3.6.1.55" evidence="8"/>
<accession>A0ABU9LPF7</accession>
<name>A0ABU9LPF7_9BACL</name>
<dbReference type="EMBL" id="JBCEWA010000008">
    <property type="protein sequence ID" value="MEL5989005.1"/>
    <property type="molecule type" value="Genomic_DNA"/>
</dbReference>
<dbReference type="InterPro" id="IPR045121">
    <property type="entry name" value="CoAse"/>
</dbReference>
<evidence type="ECO:0000259" key="7">
    <source>
        <dbReference type="PROSITE" id="PS51462"/>
    </source>
</evidence>